<comment type="subunit">
    <text evidence="9">Monomer.</text>
</comment>
<evidence type="ECO:0000256" key="3">
    <source>
        <dbReference type="ARBA" id="ARBA00022598"/>
    </source>
</evidence>
<comment type="similarity">
    <text evidence="1 9 10">Belongs to the class-I aminoacyl-tRNA synthetase family.</text>
</comment>
<dbReference type="SMART" id="SM01016">
    <property type="entry name" value="Arg_tRNA_synt_N"/>
    <property type="match status" value="1"/>
</dbReference>
<dbReference type="SUPFAM" id="SSF52374">
    <property type="entry name" value="Nucleotidylyl transferase"/>
    <property type="match status" value="1"/>
</dbReference>
<feature type="domain" description="Arginyl tRNA synthetase N-terminal" evidence="12">
    <location>
        <begin position="6"/>
        <end position="88"/>
    </location>
</feature>
<reference evidence="13 14" key="1">
    <citation type="submission" date="2024-02" db="EMBL/GenBank/DDBJ databases">
        <title>A nitrogen-fixing paenibacillus bacterium.</title>
        <authorList>
            <person name="Zhang W.L."/>
            <person name="Chen S.F."/>
        </authorList>
    </citation>
    <scope>NUCLEOTIDE SEQUENCE [LARGE SCALE GENOMIC DNA]</scope>
    <source>
        <strain evidence="13 14">M1</strain>
    </source>
</reference>
<gene>
    <name evidence="9 13" type="primary">argS</name>
    <name evidence="13" type="ORF">V3851_21355</name>
</gene>
<dbReference type="EMBL" id="JAZHPZ010000014">
    <property type="protein sequence ID" value="MEF2968386.1"/>
    <property type="molecule type" value="Genomic_DNA"/>
</dbReference>
<dbReference type="InterPro" id="IPR001412">
    <property type="entry name" value="aa-tRNA-synth_I_CS"/>
</dbReference>
<dbReference type="HAMAP" id="MF_00123">
    <property type="entry name" value="Arg_tRNA_synth"/>
    <property type="match status" value="1"/>
</dbReference>
<dbReference type="GO" id="GO:0004814">
    <property type="term" value="F:arginine-tRNA ligase activity"/>
    <property type="evidence" value="ECO:0007669"/>
    <property type="project" value="UniProtKB-EC"/>
</dbReference>
<dbReference type="InterPro" id="IPR009080">
    <property type="entry name" value="tRNAsynth_Ia_anticodon-bd"/>
</dbReference>
<dbReference type="PROSITE" id="PS00178">
    <property type="entry name" value="AA_TRNA_LIGASE_I"/>
    <property type="match status" value="1"/>
</dbReference>
<feature type="short sequence motif" description="'HIGH' region" evidence="9">
    <location>
        <begin position="126"/>
        <end position="136"/>
    </location>
</feature>
<dbReference type="PRINTS" id="PR01038">
    <property type="entry name" value="TRNASYNTHARG"/>
</dbReference>
<dbReference type="CDD" id="cd00671">
    <property type="entry name" value="ArgRS_core"/>
    <property type="match status" value="1"/>
</dbReference>
<evidence type="ECO:0000256" key="5">
    <source>
        <dbReference type="ARBA" id="ARBA00022840"/>
    </source>
</evidence>
<feature type="domain" description="DALR anticodon binding" evidence="11">
    <location>
        <begin position="454"/>
        <end position="586"/>
    </location>
</feature>
<dbReference type="InterPro" id="IPR036695">
    <property type="entry name" value="Arg-tRNA-synth_N_sf"/>
</dbReference>
<dbReference type="RefSeq" id="WP_331848569.1">
    <property type="nucleotide sequence ID" value="NZ_JAZHPZ010000014.1"/>
</dbReference>
<dbReference type="Pfam" id="PF00750">
    <property type="entry name" value="tRNA-synt_1d"/>
    <property type="match status" value="1"/>
</dbReference>
<keyword evidence="4 9" id="KW-0547">Nucleotide-binding</keyword>
<accession>A0ABU7VYR9</accession>
<dbReference type="NCBIfam" id="TIGR00456">
    <property type="entry name" value="argS"/>
    <property type="match status" value="1"/>
</dbReference>
<dbReference type="EC" id="6.1.1.19" evidence="9"/>
<dbReference type="Gene3D" id="3.40.50.620">
    <property type="entry name" value="HUPs"/>
    <property type="match status" value="1"/>
</dbReference>
<dbReference type="Pfam" id="PF03485">
    <property type="entry name" value="Arg_tRNA_synt_N"/>
    <property type="match status" value="1"/>
</dbReference>
<sequence>MDQFKHRIAANVASLLEGIPAEEIRGLLEVPPGPAMGDLSLPCFKLSKALRKSPTAIAEELADGIQGGNRENVIANVSAVSGYLNIRLDRTAAAREVLPGILSSGENYGSQTAGEGKTIVIDFSSPNIAKPFHVGHLRSTVIGAALYRIFNFLGYRCVGINHLGDWGTQFGKLITAYRRWGDSAKLEQGAIDELLGLYVRFHEEAERDPALEEEARAWFAKMERGDEEALALWRKFVDVSLAEFAKIYELLGVTFDFVTGESFYNDRMGPVIQELKQKGLLVEDQGAWLVRLDDYDMAPALMLKQDGSSLYHTRDVAAAIYRKDTYDFHKAIYVTDYSQSLHFRQWFKVVELMGYDWAQDLVHVPFGRVSLEGASLSTRKGNVVKLEELLTQAISKIGEIIESKNPGLAHKEEVARQVGVGAVIFNDLSGNRIKDIEFSWEDALSFEGETGPYVQYTYARASSVLRKGAGRQEQAALSPEYPDGNGTNVEPDNAFDSLTGEAEFALVKQLSLFPEKVEQAAAKLEPSIVTRYLVDAAQAFNRFYHDCPILTEDRALRSARLALVQCVQITLRNGLSLIGLKFPEEM</sequence>
<name>A0ABU7VYR9_9BACL</name>
<dbReference type="SUPFAM" id="SSF55190">
    <property type="entry name" value="Arginyl-tRNA synthetase (ArgRS), N-terminal 'additional' domain"/>
    <property type="match status" value="1"/>
</dbReference>
<evidence type="ECO:0000256" key="7">
    <source>
        <dbReference type="ARBA" id="ARBA00023146"/>
    </source>
</evidence>
<evidence type="ECO:0000259" key="11">
    <source>
        <dbReference type="SMART" id="SM00836"/>
    </source>
</evidence>
<evidence type="ECO:0000313" key="14">
    <source>
        <dbReference type="Proteomes" id="UP001306950"/>
    </source>
</evidence>
<keyword evidence="3 9" id="KW-0436">Ligase</keyword>
<evidence type="ECO:0000256" key="1">
    <source>
        <dbReference type="ARBA" id="ARBA00005594"/>
    </source>
</evidence>
<proteinExistence type="inferred from homology"/>
<dbReference type="Proteomes" id="UP001306950">
    <property type="component" value="Unassembled WGS sequence"/>
</dbReference>
<evidence type="ECO:0000256" key="10">
    <source>
        <dbReference type="RuleBase" id="RU363038"/>
    </source>
</evidence>
<evidence type="ECO:0000313" key="13">
    <source>
        <dbReference type="EMBL" id="MEF2968386.1"/>
    </source>
</evidence>
<dbReference type="SMART" id="SM00836">
    <property type="entry name" value="DALR_1"/>
    <property type="match status" value="1"/>
</dbReference>
<keyword evidence="7 9" id="KW-0030">Aminoacyl-tRNA synthetase</keyword>
<dbReference type="Gene3D" id="3.30.1360.70">
    <property type="entry name" value="Arginyl tRNA synthetase N-terminal domain"/>
    <property type="match status" value="1"/>
</dbReference>
<comment type="catalytic activity">
    <reaction evidence="8 9">
        <text>tRNA(Arg) + L-arginine + ATP = L-arginyl-tRNA(Arg) + AMP + diphosphate</text>
        <dbReference type="Rhea" id="RHEA:20301"/>
        <dbReference type="Rhea" id="RHEA-COMP:9658"/>
        <dbReference type="Rhea" id="RHEA-COMP:9673"/>
        <dbReference type="ChEBI" id="CHEBI:30616"/>
        <dbReference type="ChEBI" id="CHEBI:32682"/>
        <dbReference type="ChEBI" id="CHEBI:33019"/>
        <dbReference type="ChEBI" id="CHEBI:78442"/>
        <dbReference type="ChEBI" id="CHEBI:78513"/>
        <dbReference type="ChEBI" id="CHEBI:456215"/>
        <dbReference type="EC" id="6.1.1.19"/>
    </reaction>
</comment>
<organism evidence="13 14">
    <name type="scientific">Paenibacillus haidiansis</name>
    <dbReference type="NCBI Taxonomy" id="1574488"/>
    <lineage>
        <taxon>Bacteria</taxon>
        <taxon>Bacillati</taxon>
        <taxon>Bacillota</taxon>
        <taxon>Bacilli</taxon>
        <taxon>Bacillales</taxon>
        <taxon>Paenibacillaceae</taxon>
        <taxon>Paenibacillus</taxon>
    </lineage>
</organism>
<dbReference type="SUPFAM" id="SSF47323">
    <property type="entry name" value="Anticodon-binding domain of a subclass of class I aminoacyl-tRNA synthetases"/>
    <property type="match status" value="1"/>
</dbReference>
<evidence type="ECO:0000256" key="4">
    <source>
        <dbReference type="ARBA" id="ARBA00022741"/>
    </source>
</evidence>
<protein>
    <recommendedName>
        <fullName evidence="9">Arginine--tRNA ligase</fullName>
        <ecNumber evidence="9">6.1.1.19</ecNumber>
    </recommendedName>
    <alternativeName>
        <fullName evidence="9">Arginyl-tRNA synthetase</fullName>
        <shortName evidence="9">ArgRS</shortName>
    </alternativeName>
</protein>
<dbReference type="InterPro" id="IPR001278">
    <property type="entry name" value="Arg-tRNA-ligase"/>
</dbReference>
<evidence type="ECO:0000256" key="2">
    <source>
        <dbReference type="ARBA" id="ARBA00022490"/>
    </source>
</evidence>
<keyword evidence="2 9" id="KW-0963">Cytoplasm</keyword>
<dbReference type="InterPro" id="IPR035684">
    <property type="entry name" value="ArgRS_core"/>
</dbReference>
<evidence type="ECO:0000256" key="9">
    <source>
        <dbReference type="HAMAP-Rule" id="MF_00123"/>
    </source>
</evidence>
<dbReference type="CDD" id="cd07956">
    <property type="entry name" value="Anticodon_Ia_Arg"/>
    <property type="match status" value="1"/>
</dbReference>
<evidence type="ECO:0000256" key="6">
    <source>
        <dbReference type="ARBA" id="ARBA00022917"/>
    </source>
</evidence>
<dbReference type="Pfam" id="PF05746">
    <property type="entry name" value="DALR_1"/>
    <property type="match status" value="1"/>
</dbReference>
<dbReference type="Gene3D" id="1.10.730.10">
    <property type="entry name" value="Isoleucyl-tRNA Synthetase, Domain 1"/>
    <property type="match status" value="1"/>
</dbReference>
<comment type="caution">
    <text evidence="13">The sequence shown here is derived from an EMBL/GenBank/DDBJ whole genome shotgun (WGS) entry which is preliminary data.</text>
</comment>
<dbReference type="InterPro" id="IPR005148">
    <property type="entry name" value="Arg-tRNA-synth_N"/>
</dbReference>
<dbReference type="PANTHER" id="PTHR11956:SF5">
    <property type="entry name" value="ARGININE--TRNA LIGASE, CYTOPLASMIC"/>
    <property type="match status" value="1"/>
</dbReference>
<keyword evidence="5 9" id="KW-0067">ATP-binding</keyword>
<keyword evidence="6 9" id="KW-0648">Protein biosynthesis</keyword>
<comment type="subcellular location">
    <subcellularLocation>
        <location evidence="9">Cytoplasm</location>
    </subcellularLocation>
</comment>
<evidence type="ECO:0000256" key="8">
    <source>
        <dbReference type="ARBA" id="ARBA00049339"/>
    </source>
</evidence>
<evidence type="ECO:0000259" key="12">
    <source>
        <dbReference type="SMART" id="SM01016"/>
    </source>
</evidence>
<keyword evidence="14" id="KW-1185">Reference proteome</keyword>
<dbReference type="InterPro" id="IPR008909">
    <property type="entry name" value="DALR_anticod-bd"/>
</dbReference>
<dbReference type="PANTHER" id="PTHR11956">
    <property type="entry name" value="ARGINYL-TRNA SYNTHETASE"/>
    <property type="match status" value="1"/>
</dbReference>
<dbReference type="InterPro" id="IPR014729">
    <property type="entry name" value="Rossmann-like_a/b/a_fold"/>
</dbReference>